<dbReference type="Proteomes" id="UP000245609">
    <property type="component" value="Unassembled WGS sequence"/>
</dbReference>
<organism evidence="2 3">
    <name type="scientific">Smittium megazygosporum</name>
    <dbReference type="NCBI Taxonomy" id="133381"/>
    <lineage>
        <taxon>Eukaryota</taxon>
        <taxon>Fungi</taxon>
        <taxon>Fungi incertae sedis</taxon>
        <taxon>Zoopagomycota</taxon>
        <taxon>Kickxellomycotina</taxon>
        <taxon>Harpellomycetes</taxon>
        <taxon>Harpellales</taxon>
        <taxon>Legeriomycetaceae</taxon>
        <taxon>Smittium</taxon>
    </lineage>
</organism>
<evidence type="ECO:0000313" key="3">
    <source>
        <dbReference type="Proteomes" id="UP000245609"/>
    </source>
</evidence>
<dbReference type="EMBL" id="MBFS01003696">
    <property type="protein sequence ID" value="PVU85266.1"/>
    <property type="molecule type" value="Genomic_DNA"/>
</dbReference>
<protein>
    <submittedName>
        <fullName evidence="2">Uncharacterized protein</fullName>
    </submittedName>
</protein>
<reference evidence="2 3" key="1">
    <citation type="journal article" date="2018" name="MBio">
        <title>Comparative Genomics Reveals the Core Gene Toolbox for the Fungus-Insect Symbiosis.</title>
        <authorList>
            <person name="Wang Y."/>
            <person name="Stata M."/>
            <person name="Wang W."/>
            <person name="Stajich J.E."/>
            <person name="White M.M."/>
            <person name="Moncalvo J.M."/>
        </authorList>
    </citation>
    <scope>NUCLEOTIDE SEQUENCE [LARGE SCALE GENOMIC DNA]</scope>
    <source>
        <strain evidence="2 3">SC-DP-2</strain>
    </source>
</reference>
<evidence type="ECO:0000313" key="2">
    <source>
        <dbReference type="EMBL" id="PVU85266.1"/>
    </source>
</evidence>
<gene>
    <name evidence="2" type="ORF">BB560_007093</name>
</gene>
<accession>A0A2T9XYT2</accession>
<proteinExistence type="predicted"/>
<feature type="region of interest" description="Disordered" evidence="1">
    <location>
        <begin position="47"/>
        <end position="83"/>
    </location>
</feature>
<keyword evidence="3" id="KW-1185">Reference proteome</keyword>
<name>A0A2T9XYT2_9FUNG</name>
<feature type="compositionally biased region" description="Low complexity" evidence="1">
    <location>
        <begin position="59"/>
        <end position="73"/>
    </location>
</feature>
<dbReference type="AlphaFoldDB" id="A0A2T9XYT2"/>
<sequence>MQSAKEGGNSSGPNRWAKVLPGAAPCTSHSHSTIISRNVHHCSKIFPPHHSLANPQASPPSSSVSLSKRVPLVHPRRSSAESDPVHTYPFLYL</sequence>
<comment type="caution">
    <text evidence="2">The sequence shown here is derived from an EMBL/GenBank/DDBJ whole genome shotgun (WGS) entry which is preliminary data.</text>
</comment>
<evidence type="ECO:0000256" key="1">
    <source>
        <dbReference type="SAM" id="MobiDB-lite"/>
    </source>
</evidence>